<proteinExistence type="predicted"/>
<keyword evidence="6" id="KW-1185">Reference proteome</keyword>
<dbReference type="Proteomes" id="UP000245462">
    <property type="component" value="Unassembled WGS sequence"/>
</dbReference>
<sequence length="200" mass="22851">MNIIMLKVAIVEPLPLIRAGLEAMLRKISGYKIQFFDIPADNDWQEIVSHYLPDIIFVNPLLAGLVRDDSGRIGVRDYYCVALLTSPMDHSLLHGYDEHLSIQTSIDGLRNMLERLYQKKQEPEENEEEHQALTNREKEIVVGVVKGMTNKEIAEELFLSTHTVITHRRNIAKKLQIHSPSGLTIYAIMNKLVNLDEIAH</sequence>
<comment type="caution">
    <text evidence="5">The sequence shown here is derived from an EMBL/GenBank/DDBJ whole genome shotgun (WGS) entry which is preliminary data.</text>
</comment>
<dbReference type="SUPFAM" id="SSF46894">
    <property type="entry name" value="C-terminal effector domain of the bipartite response regulators"/>
    <property type="match status" value="1"/>
</dbReference>
<dbReference type="EMBL" id="QEKY01000004">
    <property type="protein sequence ID" value="PVZ12759.1"/>
    <property type="molecule type" value="Genomic_DNA"/>
</dbReference>
<dbReference type="PANTHER" id="PTHR44688">
    <property type="entry name" value="DNA-BINDING TRANSCRIPTIONAL ACTIVATOR DEVR_DOSR"/>
    <property type="match status" value="1"/>
</dbReference>
<gene>
    <name evidence="5" type="ORF">C7382_10466</name>
</gene>
<dbReference type="InterPro" id="IPR036388">
    <property type="entry name" value="WH-like_DNA-bd_sf"/>
</dbReference>
<dbReference type="PROSITE" id="PS50043">
    <property type="entry name" value="HTH_LUXR_2"/>
    <property type="match status" value="1"/>
</dbReference>
<dbReference type="OrthoDB" id="9797341at2"/>
<dbReference type="InterPro" id="IPR000792">
    <property type="entry name" value="Tscrpt_reg_LuxR_C"/>
</dbReference>
<dbReference type="PRINTS" id="PR00038">
    <property type="entry name" value="HTHLUXR"/>
</dbReference>
<dbReference type="GeneID" id="94550291"/>
<protein>
    <submittedName>
        <fullName evidence="5">DNA-binding NarL/FixJ family response regulator</fullName>
    </submittedName>
</protein>
<dbReference type="InterPro" id="IPR016032">
    <property type="entry name" value="Sig_transdc_resp-reg_C-effctor"/>
</dbReference>
<evidence type="ECO:0000313" key="6">
    <source>
        <dbReference type="Proteomes" id="UP000245462"/>
    </source>
</evidence>
<dbReference type="Gene3D" id="1.10.10.10">
    <property type="entry name" value="Winged helix-like DNA-binding domain superfamily/Winged helix DNA-binding domain"/>
    <property type="match status" value="1"/>
</dbReference>
<dbReference type="GO" id="GO:0003677">
    <property type="term" value="F:DNA binding"/>
    <property type="evidence" value="ECO:0007669"/>
    <property type="project" value="UniProtKB-KW"/>
</dbReference>
<evidence type="ECO:0000259" key="4">
    <source>
        <dbReference type="PROSITE" id="PS50043"/>
    </source>
</evidence>
<evidence type="ECO:0000256" key="1">
    <source>
        <dbReference type="ARBA" id="ARBA00023015"/>
    </source>
</evidence>
<evidence type="ECO:0000313" key="5">
    <source>
        <dbReference type="EMBL" id="PVZ12759.1"/>
    </source>
</evidence>
<evidence type="ECO:0000256" key="2">
    <source>
        <dbReference type="ARBA" id="ARBA00023125"/>
    </source>
</evidence>
<dbReference type="Pfam" id="PF00196">
    <property type="entry name" value="GerE"/>
    <property type="match status" value="1"/>
</dbReference>
<keyword evidence="2 5" id="KW-0238">DNA-binding</keyword>
<evidence type="ECO:0000256" key="3">
    <source>
        <dbReference type="ARBA" id="ARBA00023163"/>
    </source>
</evidence>
<dbReference type="GO" id="GO:0006355">
    <property type="term" value="P:regulation of DNA-templated transcription"/>
    <property type="evidence" value="ECO:0007669"/>
    <property type="project" value="InterPro"/>
</dbReference>
<keyword evidence="1" id="KW-0805">Transcription regulation</keyword>
<dbReference type="SMART" id="SM00421">
    <property type="entry name" value="HTH_LUXR"/>
    <property type="match status" value="1"/>
</dbReference>
<name>A0A2U1FKR9_9PORP</name>
<organism evidence="5 6">
    <name type="scientific">Porphyromonas loveana</name>
    <dbReference type="NCBI Taxonomy" id="1884669"/>
    <lineage>
        <taxon>Bacteria</taxon>
        <taxon>Pseudomonadati</taxon>
        <taxon>Bacteroidota</taxon>
        <taxon>Bacteroidia</taxon>
        <taxon>Bacteroidales</taxon>
        <taxon>Porphyromonadaceae</taxon>
        <taxon>Porphyromonas</taxon>
    </lineage>
</organism>
<dbReference type="CDD" id="cd06170">
    <property type="entry name" value="LuxR_C_like"/>
    <property type="match status" value="1"/>
</dbReference>
<dbReference type="PROSITE" id="PS00622">
    <property type="entry name" value="HTH_LUXR_1"/>
    <property type="match status" value="1"/>
</dbReference>
<dbReference type="RefSeq" id="WP_116678841.1">
    <property type="nucleotide sequence ID" value="NZ_QEKY01000004.1"/>
</dbReference>
<dbReference type="AlphaFoldDB" id="A0A2U1FKR9"/>
<reference evidence="5 6" key="1">
    <citation type="submission" date="2018-04" db="EMBL/GenBank/DDBJ databases">
        <title>Genomic Encyclopedia of Type Strains, Phase IV (KMG-IV): sequencing the most valuable type-strain genomes for metagenomic binning, comparative biology and taxonomic classification.</title>
        <authorList>
            <person name="Goeker M."/>
        </authorList>
    </citation>
    <scope>NUCLEOTIDE SEQUENCE [LARGE SCALE GENOMIC DNA]</scope>
    <source>
        <strain evidence="5 6">DSM 28520</strain>
    </source>
</reference>
<accession>A0A2U1FKR9</accession>
<dbReference type="PANTHER" id="PTHR44688:SF16">
    <property type="entry name" value="DNA-BINDING TRANSCRIPTIONAL ACTIVATOR DEVR_DOSR"/>
    <property type="match status" value="1"/>
</dbReference>
<keyword evidence="3" id="KW-0804">Transcription</keyword>
<feature type="domain" description="HTH luxR-type" evidence="4">
    <location>
        <begin position="126"/>
        <end position="191"/>
    </location>
</feature>